<evidence type="ECO:0000313" key="5">
    <source>
        <dbReference type="Proteomes" id="UP000321514"/>
    </source>
</evidence>
<dbReference type="AlphaFoldDB" id="A0A511SW56"/>
<protein>
    <recommendedName>
        <fullName evidence="6">Lipoprotein</fullName>
    </recommendedName>
</protein>
<dbReference type="Proteomes" id="UP000183760">
    <property type="component" value="Unassembled WGS sequence"/>
</dbReference>
<keyword evidence="4" id="KW-1185">Reference proteome</keyword>
<evidence type="ECO:0000313" key="4">
    <source>
        <dbReference type="Proteomes" id="UP000183760"/>
    </source>
</evidence>
<dbReference type="EMBL" id="FOIB01000002">
    <property type="protein sequence ID" value="SET57583.1"/>
    <property type="molecule type" value="Genomic_DNA"/>
</dbReference>
<comment type="caution">
    <text evidence="2">The sequence shown here is derived from an EMBL/GenBank/DDBJ whole genome shotgun (WGS) entry which is preliminary data.</text>
</comment>
<dbReference type="OrthoDB" id="5496365at2"/>
<gene>
    <name evidence="2" type="ORF">MFU01_11730</name>
    <name evidence="3" type="ORF">SAMN05443572_102751</name>
</gene>
<feature type="chain" id="PRO_5022843311" description="Lipoprotein" evidence="1">
    <location>
        <begin position="24"/>
        <end position="417"/>
    </location>
</feature>
<evidence type="ECO:0008006" key="6">
    <source>
        <dbReference type="Google" id="ProtNLM"/>
    </source>
</evidence>
<evidence type="ECO:0000313" key="3">
    <source>
        <dbReference type="EMBL" id="SET57583.1"/>
    </source>
</evidence>
<reference evidence="2 5" key="2">
    <citation type="submission" date="2019-07" db="EMBL/GenBank/DDBJ databases">
        <title>Whole genome shotgun sequence of Myxococcus fulvus NBRC 100333.</title>
        <authorList>
            <person name="Hosoyama A."/>
            <person name="Uohara A."/>
            <person name="Ohji S."/>
            <person name="Ichikawa N."/>
        </authorList>
    </citation>
    <scope>NUCLEOTIDE SEQUENCE [LARGE SCALE GENOMIC DNA]</scope>
    <source>
        <strain evidence="2 5">NBRC 100333</strain>
    </source>
</reference>
<keyword evidence="1" id="KW-0732">Signal</keyword>
<sequence>MSRTSSFKHSALVALASSLLVMGCESPSVVPTADGQQALHTARIEGSLVVQSGLRGNAVVFLYDVDKRPLPPPQGSGRPVAFTVIPAAQLFGPALGTNSPGPFTAPFAFSLVGAGRYMLRGFLDVDTCATGVTPCHVPDFNPWYGVTSEPNTGDIGGAAVDLTNGQPLVLEVTKDAEGHPQPLTNVTVSFSQATAQVPVDRPAFQVTVAGGGDNTLAAGGPMKVLRLTPQVVEAGPVMQRPKAFLVSYVDANRDGVPDDANRDGVPDVWPRVAVRKLAEAPGLLEDNDLDRDSVLDVDGIDYLRADGTRDGKPDLVVLAAGLVMDPIIAALTDENGQPRMTPVPLAELQVGVQPIALDASDAAAPARLDGLPKGRYSVVLIQSTGQTWRVPNELAPPLAAGIGIPGVESQAFVLEVP</sequence>
<dbReference type="STRING" id="1334629.MFUL124B02_35000"/>
<evidence type="ECO:0000256" key="1">
    <source>
        <dbReference type="SAM" id="SignalP"/>
    </source>
</evidence>
<evidence type="ECO:0000313" key="2">
    <source>
        <dbReference type="EMBL" id="GEN06136.1"/>
    </source>
</evidence>
<dbReference type="RefSeq" id="WP_074951030.1">
    <property type="nucleotide sequence ID" value="NZ_BJXR01000014.1"/>
</dbReference>
<proteinExistence type="predicted"/>
<dbReference type="PROSITE" id="PS51257">
    <property type="entry name" value="PROKAR_LIPOPROTEIN"/>
    <property type="match status" value="1"/>
</dbReference>
<dbReference type="Proteomes" id="UP000321514">
    <property type="component" value="Unassembled WGS sequence"/>
</dbReference>
<accession>A0A511SW56</accession>
<organism evidence="2 5">
    <name type="scientific">Myxococcus fulvus</name>
    <dbReference type="NCBI Taxonomy" id="33"/>
    <lineage>
        <taxon>Bacteria</taxon>
        <taxon>Pseudomonadati</taxon>
        <taxon>Myxococcota</taxon>
        <taxon>Myxococcia</taxon>
        <taxon>Myxococcales</taxon>
        <taxon>Cystobacterineae</taxon>
        <taxon>Myxococcaceae</taxon>
        <taxon>Myxococcus</taxon>
    </lineage>
</organism>
<name>A0A511SW56_MYXFU</name>
<dbReference type="EMBL" id="BJXR01000014">
    <property type="protein sequence ID" value="GEN06136.1"/>
    <property type="molecule type" value="Genomic_DNA"/>
</dbReference>
<reference evidence="3 4" key="1">
    <citation type="submission" date="2016-10" db="EMBL/GenBank/DDBJ databases">
        <authorList>
            <person name="Varghese N."/>
            <person name="Submissions S."/>
        </authorList>
    </citation>
    <scope>NUCLEOTIDE SEQUENCE [LARGE SCALE GENOMIC DNA]</scope>
    <source>
        <strain evidence="3 4">DSM 16525</strain>
    </source>
</reference>
<feature type="signal peptide" evidence="1">
    <location>
        <begin position="1"/>
        <end position="23"/>
    </location>
</feature>